<feature type="compositionally biased region" description="Basic and acidic residues" evidence="1">
    <location>
        <begin position="123"/>
        <end position="132"/>
    </location>
</feature>
<dbReference type="OrthoDB" id="3526263at2759"/>
<dbReference type="InParanoid" id="A0A0C3HJ68"/>
<dbReference type="Proteomes" id="UP000054321">
    <property type="component" value="Unassembled WGS sequence"/>
</dbReference>
<gene>
    <name evidence="2" type="ORF">OIDMADRAFT_53910</name>
</gene>
<name>A0A0C3HJ68_OIDMZ</name>
<dbReference type="EMBL" id="KN832875">
    <property type="protein sequence ID" value="KIN02402.1"/>
    <property type="molecule type" value="Genomic_DNA"/>
</dbReference>
<feature type="compositionally biased region" description="Polar residues" evidence="1">
    <location>
        <begin position="203"/>
        <end position="212"/>
    </location>
</feature>
<feature type="region of interest" description="Disordered" evidence="1">
    <location>
        <begin position="201"/>
        <end position="240"/>
    </location>
</feature>
<evidence type="ECO:0000256" key="1">
    <source>
        <dbReference type="SAM" id="MobiDB-lite"/>
    </source>
</evidence>
<sequence>MCHLCRKLETLKQLDSKTIKLIVALISILHKKIEPHLGDFWLQRYEQTVKLQTFLTKLQNTLPLTTLRAMLDNIDRELDHILKNMPDHTPQISAGWLNLSKEVIAPGSSASFPVAQRTPGDGGQERNDTQEVHKRRRLGSMKCLAVSADTTEGRHLPELPGSDLAPPAARMRQSIRKVEEWFRRCEDANKQERKWDKQLANPEASTTVSMVSSRDARRNDQGISEPAPSSRRPPEDHLNPMILRLSNIAAAREKSSGA</sequence>
<reference evidence="3" key="2">
    <citation type="submission" date="2015-01" db="EMBL/GenBank/DDBJ databases">
        <title>Evolutionary Origins and Diversification of the Mycorrhizal Mutualists.</title>
        <authorList>
            <consortium name="DOE Joint Genome Institute"/>
            <consortium name="Mycorrhizal Genomics Consortium"/>
            <person name="Kohler A."/>
            <person name="Kuo A."/>
            <person name="Nagy L.G."/>
            <person name="Floudas D."/>
            <person name="Copeland A."/>
            <person name="Barry K.W."/>
            <person name="Cichocki N."/>
            <person name="Veneault-Fourrey C."/>
            <person name="LaButti K."/>
            <person name="Lindquist E.A."/>
            <person name="Lipzen A."/>
            <person name="Lundell T."/>
            <person name="Morin E."/>
            <person name="Murat C."/>
            <person name="Riley R."/>
            <person name="Ohm R."/>
            <person name="Sun H."/>
            <person name="Tunlid A."/>
            <person name="Henrissat B."/>
            <person name="Grigoriev I.V."/>
            <person name="Hibbett D.S."/>
            <person name="Martin F."/>
        </authorList>
    </citation>
    <scope>NUCLEOTIDE SEQUENCE [LARGE SCALE GENOMIC DNA]</scope>
    <source>
        <strain evidence="3">Zn</strain>
    </source>
</reference>
<evidence type="ECO:0000313" key="3">
    <source>
        <dbReference type="Proteomes" id="UP000054321"/>
    </source>
</evidence>
<feature type="region of interest" description="Disordered" evidence="1">
    <location>
        <begin position="110"/>
        <end position="135"/>
    </location>
</feature>
<dbReference type="AlphaFoldDB" id="A0A0C3HJ68"/>
<protein>
    <submittedName>
        <fullName evidence="2">Uncharacterized protein</fullName>
    </submittedName>
</protein>
<accession>A0A0C3HJ68</accession>
<dbReference type="HOGENOM" id="CLU_1078065_0_0_1"/>
<keyword evidence="3" id="KW-1185">Reference proteome</keyword>
<evidence type="ECO:0000313" key="2">
    <source>
        <dbReference type="EMBL" id="KIN02402.1"/>
    </source>
</evidence>
<proteinExistence type="predicted"/>
<organism evidence="2 3">
    <name type="scientific">Oidiodendron maius (strain Zn)</name>
    <dbReference type="NCBI Taxonomy" id="913774"/>
    <lineage>
        <taxon>Eukaryota</taxon>
        <taxon>Fungi</taxon>
        <taxon>Dikarya</taxon>
        <taxon>Ascomycota</taxon>
        <taxon>Pezizomycotina</taxon>
        <taxon>Leotiomycetes</taxon>
        <taxon>Leotiomycetes incertae sedis</taxon>
        <taxon>Myxotrichaceae</taxon>
        <taxon>Oidiodendron</taxon>
    </lineage>
</organism>
<dbReference type="STRING" id="913774.A0A0C3HJ68"/>
<reference evidence="2 3" key="1">
    <citation type="submission" date="2014-04" db="EMBL/GenBank/DDBJ databases">
        <authorList>
            <consortium name="DOE Joint Genome Institute"/>
            <person name="Kuo A."/>
            <person name="Martino E."/>
            <person name="Perotto S."/>
            <person name="Kohler A."/>
            <person name="Nagy L.G."/>
            <person name="Floudas D."/>
            <person name="Copeland A."/>
            <person name="Barry K.W."/>
            <person name="Cichocki N."/>
            <person name="Veneault-Fourrey C."/>
            <person name="LaButti K."/>
            <person name="Lindquist E.A."/>
            <person name="Lipzen A."/>
            <person name="Lundell T."/>
            <person name="Morin E."/>
            <person name="Murat C."/>
            <person name="Sun H."/>
            <person name="Tunlid A."/>
            <person name="Henrissat B."/>
            <person name="Grigoriev I.V."/>
            <person name="Hibbett D.S."/>
            <person name="Martin F."/>
            <person name="Nordberg H.P."/>
            <person name="Cantor M.N."/>
            <person name="Hua S.X."/>
        </authorList>
    </citation>
    <scope>NUCLEOTIDE SEQUENCE [LARGE SCALE GENOMIC DNA]</scope>
    <source>
        <strain evidence="2 3">Zn</strain>
    </source>
</reference>